<dbReference type="InterPro" id="IPR036291">
    <property type="entry name" value="NAD(P)-bd_dom_sf"/>
</dbReference>
<evidence type="ECO:0000256" key="3">
    <source>
        <dbReference type="RuleBase" id="RU000363"/>
    </source>
</evidence>
<dbReference type="PANTHER" id="PTHR43157">
    <property type="entry name" value="PHOSPHATIDYLINOSITOL-GLYCAN BIOSYNTHESIS CLASS F PROTEIN-RELATED"/>
    <property type="match status" value="1"/>
</dbReference>
<sequence length="342" mass="37966">MSFLLTLLAASVAFYFIIYYSFYRGLRCTSQAKLHGKTAIVTGSNTGIGKATALDLAKRGARVILACRSRERAEAAVYDIRRESGNNQVLFMPLDLSSLQSVRDFVKTFLKTEPRLDFLINNAGVMGGGRTQEGFGMEFGVNHLGHFLLTLLLLERLKQSAPSRVVTVSSMVHLLGHIDFKLLESTKDLVQGDRNTLKNLQVYAHSKLCNVLFTRELANRLEGTNVSCFCLHPGLVQTEMGRYLGCADDSCFYSVESCSSWTQKGALRPLCTALFRRDWSLSVAGTSLTVLWHKCLPKEGTTLWLRNCGRRIKKMPSGALFFPAVCLSSLFSPFHPVLSCKA</sequence>
<feature type="transmembrane region" description="Helical" evidence="4">
    <location>
        <begin position="319"/>
        <end position="338"/>
    </location>
</feature>
<evidence type="ECO:0000256" key="2">
    <source>
        <dbReference type="ARBA" id="ARBA00023002"/>
    </source>
</evidence>
<reference evidence="5" key="1">
    <citation type="submission" date="2025-08" db="UniProtKB">
        <authorList>
            <consortium name="Ensembl"/>
        </authorList>
    </citation>
    <scope>IDENTIFICATION</scope>
</reference>
<feature type="transmembrane region" description="Helical" evidence="4">
    <location>
        <begin position="6"/>
        <end position="23"/>
    </location>
</feature>
<evidence type="ECO:0000313" key="6">
    <source>
        <dbReference type="Proteomes" id="UP000694523"/>
    </source>
</evidence>
<dbReference type="Gene3D" id="3.40.50.720">
    <property type="entry name" value="NAD(P)-binding Rossmann-like Domain"/>
    <property type="match status" value="1"/>
</dbReference>
<name>A0A8C6SX48_9GOBI</name>
<keyword evidence="2" id="KW-0560">Oxidoreductase</keyword>
<dbReference type="Proteomes" id="UP000694523">
    <property type="component" value="Unplaced"/>
</dbReference>
<protein>
    <submittedName>
        <fullName evidence="5">Dehydrogenase/reductase (SDR family) member 13a, duplicate 3</fullName>
    </submittedName>
</protein>
<proteinExistence type="inferred from homology"/>
<evidence type="ECO:0000313" key="5">
    <source>
        <dbReference type="Ensembl" id="ENSNMLP00000012509.1"/>
    </source>
</evidence>
<dbReference type="Ensembl" id="ENSNMLT00000014122.1">
    <property type="protein sequence ID" value="ENSNMLP00000012509.1"/>
    <property type="gene ID" value="ENSNMLG00000008483.1"/>
</dbReference>
<evidence type="ECO:0000256" key="1">
    <source>
        <dbReference type="ARBA" id="ARBA00006484"/>
    </source>
</evidence>
<reference evidence="5" key="2">
    <citation type="submission" date="2025-09" db="UniProtKB">
        <authorList>
            <consortium name="Ensembl"/>
        </authorList>
    </citation>
    <scope>IDENTIFICATION</scope>
</reference>
<dbReference type="PANTHER" id="PTHR43157:SF50">
    <property type="entry name" value="DEHYDROGENASE_REDUCTASE (SDR FAMILY) MEMBER 13A, DUPLICATE 3"/>
    <property type="match status" value="1"/>
</dbReference>
<dbReference type="Pfam" id="PF00106">
    <property type="entry name" value="adh_short"/>
    <property type="match status" value="1"/>
</dbReference>
<organism evidence="5 6">
    <name type="scientific">Neogobius melanostomus</name>
    <name type="common">round goby</name>
    <dbReference type="NCBI Taxonomy" id="47308"/>
    <lineage>
        <taxon>Eukaryota</taxon>
        <taxon>Metazoa</taxon>
        <taxon>Chordata</taxon>
        <taxon>Craniata</taxon>
        <taxon>Vertebrata</taxon>
        <taxon>Euteleostomi</taxon>
        <taxon>Actinopterygii</taxon>
        <taxon>Neopterygii</taxon>
        <taxon>Teleostei</taxon>
        <taxon>Neoteleostei</taxon>
        <taxon>Acanthomorphata</taxon>
        <taxon>Gobiaria</taxon>
        <taxon>Gobiiformes</taxon>
        <taxon>Gobioidei</taxon>
        <taxon>Gobiidae</taxon>
        <taxon>Benthophilinae</taxon>
        <taxon>Neogobiini</taxon>
        <taxon>Neogobius</taxon>
    </lineage>
</organism>
<dbReference type="SUPFAM" id="SSF51735">
    <property type="entry name" value="NAD(P)-binding Rossmann-fold domains"/>
    <property type="match status" value="1"/>
</dbReference>
<dbReference type="GO" id="GO:0016491">
    <property type="term" value="F:oxidoreductase activity"/>
    <property type="evidence" value="ECO:0007669"/>
    <property type="project" value="UniProtKB-KW"/>
</dbReference>
<dbReference type="InterPro" id="IPR002347">
    <property type="entry name" value="SDR_fam"/>
</dbReference>
<evidence type="ECO:0000256" key="4">
    <source>
        <dbReference type="SAM" id="Phobius"/>
    </source>
</evidence>
<keyword evidence="6" id="KW-1185">Reference proteome</keyword>
<keyword evidence="4" id="KW-1133">Transmembrane helix</keyword>
<dbReference type="PRINTS" id="PR00081">
    <property type="entry name" value="GDHRDH"/>
</dbReference>
<keyword evidence="4" id="KW-0472">Membrane</keyword>
<keyword evidence="4" id="KW-0812">Transmembrane</keyword>
<dbReference type="PRINTS" id="PR00080">
    <property type="entry name" value="SDRFAMILY"/>
</dbReference>
<accession>A0A8C6SX48</accession>
<dbReference type="AlphaFoldDB" id="A0A8C6SX48"/>
<comment type="similarity">
    <text evidence="1 3">Belongs to the short-chain dehydrogenases/reductases (SDR) family.</text>
</comment>